<evidence type="ECO:0000256" key="3">
    <source>
        <dbReference type="ARBA" id="ARBA00022722"/>
    </source>
</evidence>
<dbReference type="Gene3D" id="3.10.20.370">
    <property type="match status" value="1"/>
</dbReference>
<dbReference type="PANTHER" id="PTHR37984:SF5">
    <property type="entry name" value="PROTEIN NYNRIN-LIKE"/>
    <property type="match status" value="1"/>
</dbReference>
<reference evidence="9" key="1">
    <citation type="submission" date="2020-04" db="EMBL/GenBank/DDBJ databases">
        <authorList>
            <person name="Alioto T."/>
            <person name="Alioto T."/>
            <person name="Gomez Garrido J."/>
        </authorList>
    </citation>
    <scope>NUCLEOTIDE SEQUENCE</scope>
    <source>
        <strain evidence="9">A484AB</strain>
    </source>
</reference>
<feature type="domain" description="Integrase catalytic" evidence="8">
    <location>
        <begin position="299"/>
        <end position="458"/>
    </location>
</feature>
<comment type="caution">
    <text evidence="9">The sequence shown here is derived from an EMBL/GenBank/DDBJ whole genome shotgun (WGS) entry which is preliminary data.</text>
</comment>
<dbReference type="SUPFAM" id="SSF53098">
    <property type="entry name" value="Ribonuclease H-like"/>
    <property type="match status" value="1"/>
</dbReference>
<dbReference type="SUPFAM" id="SSF56672">
    <property type="entry name" value="DNA/RNA polymerases"/>
    <property type="match status" value="1"/>
</dbReference>
<keyword evidence="4" id="KW-0255">Endonuclease</keyword>
<dbReference type="AlphaFoldDB" id="A0A6S7JU86"/>
<dbReference type="Gene3D" id="1.10.340.70">
    <property type="match status" value="1"/>
</dbReference>
<evidence type="ECO:0000256" key="5">
    <source>
        <dbReference type="ARBA" id="ARBA00022801"/>
    </source>
</evidence>
<dbReference type="InterPro" id="IPR012337">
    <property type="entry name" value="RNaseH-like_sf"/>
</dbReference>
<evidence type="ECO:0000313" key="9">
    <source>
        <dbReference type="EMBL" id="CAB4034601.1"/>
    </source>
</evidence>
<accession>A0A6S7JU86</accession>
<evidence type="ECO:0000256" key="6">
    <source>
        <dbReference type="ARBA" id="ARBA00022918"/>
    </source>
</evidence>
<gene>
    <name evidence="9" type="ORF">PACLA_8A040882</name>
</gene>
<dbReference type="Pfam" id="PF17921">
    <property type="entry name" value="Integrase_H2C2"/>
    <property type="match status" value="1"/>
</dbReference>
<evidence type="ECO:0000256" key="2">
    <source>
        <dbReference type="ARBA" id="ARBA00022695"/>
    </source>
</evidence>
<protein>
    <submittedName>
        <fullName evidence="9">Transposon Ty3-G Gag-Pol poly</fullName>
    </submittedName>
</protein>
<evidence type="ECO:0000259" key="8">
    <source>
        <dbReference type="PROSITE" id="PS50994"/>
    </source>
</evidence>
<dbReference type="GO" id="GO:0016787">
    <property type="term" value="F:hydrolase activity"/>
    <property type="evidence" value="ECO:0007669"/>
    <property type="project" value="UniProtKB-KW"/>
</dbReference>
<dbReference type="InterPro" id="IPR001584">
    <property type="entry name" value="Integrase_cat-core"/>
</dbReference>
<feature type="compositionally biased region" description="Basic and acidic residues" evidence="7">
    <location>
        <begin position="603"/>
        <end position="623"/>
    </location>
</feature>
<dbReference type="FunFam" id="1.10.340.70:FF:000001">
    <property type="entry name" value="Retrovirus-related Pol polyprotein from transposon gypsy-like Protein"/>
    <property type="match status" value="1"/>
</dbReference>
<dbReference type="Pfam" id="PF00665">
    <property type="entry name" value="rve"/>
    <property type="match status" value="1"/>
</dbReference>
<dbReference type="InterPro" id="IPR036397">
    <property type="entry name" value="RNaseH_sf"/>
</dbReference>
<dbReference type="EMBL" id="CACRXK020020253">
    <property type="protein sequence ID" value="CAB4034601.1"/>
    <property type="molecule type" value="Genomic_DNA"/>
</dbReference>
<dbReference type="Gene3D" id="3.30.420.10">
    <property type="entry name" value="Ribonuclease H-like superfamily/Ribonuclease H"/>
    <property type="match status" value="1"/>
</dbReference>
<keyword evidence="3" id="KW-0540">Nuclease</keyword>
<dbReference type="PANTHER" id="PTHR37984">
    <property type="entry name" value="PROTEIN CBG26694"/>
    <property type="match status" value="1"/>
</dbReference>
<dbReference type="Pfam" id="PF17917">
    <property type="entry name" value="RT_RNaseH"/>
    <property type="match status" value="1"/>
</dbReference>
<dbReference type="GO" id="GO:0003676">
    <property type="term" value="F:nucleic acid binding"/>
    <property type="evidence" value="ECO:0007669"/>
    <property type="project" value="InterPro"/>
</dbReference>
<dbReference type="GO" id="GO:0004519">
    <property type="term" value="F:endonuclease activity"/>
    <property type="evidence" value="ECO:0007669"/>
    <property type="project" value="UniProtKB-KW"/>
</dbReference>
<dbReference type="CDD" id="cd09274">
    <property type="entry name" value="RNase_HI_RT_Ty3"/>
    <property type="match status" value="1"/>
</dbReference>
<keyword evidence="6" id="KW-0695">RNA-directed DNA polymerase</keyword>
<dbReference type="InterPro" id="IPR041373">
    <property type="entry name" value="RT_RNaseH"/>
</dbReference>
<dbReference type="FunFam" id="3.10.20.370:FF:000001">
    <property type="entry name" value="Retrovirus-related Pol polyprotein from transposon 17.6-like protein"/>
    <property type="match status" value="1"/>
</dbReference>
<sequence length="652" mass="74414">MIPFTVYTDASDSGLGAVLSQRVGSSEYVVCYASRSLTSAEMNYSTTEKECLAIVWAIHYWRPYLLAKAFQVVADHQSLTWLQGLKEPKGRLARWILTLQEHDFAIVHRPGRENSNADALSRSSLPTTVVSHPHLPDEEIVIGVRPTLIETEWSREEICQAQHDDPVVSTVLQAKLNTPAEQEAPSDWTDDSELRRYRQIWKQLEIIDGVLHRRVSTSGRKDGLVLVVPRKMRADLLRLSHNDPSSGHMGINRCVERLQPWYYWPGMTSEVHLWVAECDVCNQRKSSSASHRSPMENIRVSQPMELWAMDILGPLPITARGHQSVLVMSDHFTKWVEAVPMADQKAETVARAFIDNVVSRHGIPVKLLTDQGRNFGSELMKEVFKLLGVHKLRTSPYHPQTDGQVERFNRTLKAIISSYVNGHHNDWDLHLPLALFAYRTSVHSSTRVSPFKAVYGRDATTPLVLLGSTEKPKTQLIADYYAELEFTLKEVHATVAEEIKKAQTQQKQNYDARNTAHQTEILRPGDIVWLHSTVIPKGRSRKFHKPWIGPYVILRCQGRLNYVIRPKSGKGRSSCVHRNRLKLVQNQTDDINEQDMPSPLSTKSEKTQKQRVAESPIVHKEVEATNMVPLRRSSRQRRPPDRYQDFNLDELE</sequence>
<dbReference type="Proteomes" id="UP001152795">
    <property type="component" value="Unassembled WGS sequence"/>
</dbReference>
<proteinExistence type="predicted"/>
<name>A0A6S7JU86_PARCT</name>
<feature type="region of interest" description="Disordered" evidence="7">
    <location>
        <begin position="586"/>
        <end position="652"/>
    </location>
</feature>
<dbReference type="GO" id="GO:0003964">
    <property type="term" value="F:RNA-directed DNA polymerase activity"/>
    <property type="evidence" value="ECO:0007669"/>
    <property type="project" value="UniProtKB-KW"/>
</dbReference>
<evidence type="ECO:0000256" key="4">
    <source>
        <dbReference type="ARBA" id="ARBA00022759"/>
    </source>
</evidence>
<dbReference type="InterPro" id="IPR043502">
    <property type="entry name" value="DNA/RNA_pol_sf"/>
</dbReference>
<organism evidence="9 10">
    <name type="scientific">Paramuricea clavata</name>
    <name type="common">Red gorgonian</name>
    <name type="synonym">Violescent sea-whip</name>
    <dbReference type="NCBI Taxonomy" id="317549"/>
    <lineage>
        <taxon>Eukaryota</taxon>
        <taxon>Metazoa</taxon>
        <taxon>Cnidaria</taxon>
        <taxon>Anthozoa</taxon>
        <taxon>Octocorallia</taxon>
        <taxon>Malacalcyonacea</taxon>
        <taxon>Plexauridae</taxon>
        <taxon>Paramuricea</taxon>
    </lineage>
</organism>
<dbReference type="FunFam" id="3.30.420.10:FF:000032">
    <property type="entry name" value="Retrovirus-related Pol polyprotein from transposon 297-like Protein"/>
    <property type="match status" value="1"/>
</dbReference>
<dbReference type="GO" id="GO:0015074">
    <property type="term" value="P:DNA integration"/>
    <property type="evidence" value="ECO:0007669"/>
    <property type="project" value="InterPro"/>
</dbReference>
<evidence type="ECO:0000256" key="1">
    <source>
        <dbReference type="ARBA" id="ARBA00022679"/>
    </source>
</evidence>
<keyword evidence="10" id="KW-1185">Reference proteome</keyword>
<dbReference type="OrthoDB" id="420169at2759"/>
<keyword evidence="2" id="KW-0548">Nucleotidyltransferase</keyword>
<keyword evidence="5" id="KW-0378">Hydrolase</keyword>
<dbReference type="InterPro" id="IPR050951">
    <property type="entry name" value="Retrovirus_Pol_polyprotein"/>
</dbReference>
<evidence type="ECO:0000313" key="10">
    <source>
        <dbReference type="Proteomes" id="UP001152795"/>
    </source>
</evidence>
<keyword evidence="1" id="KW-0808">Transferase</keyword>
<evidence type="ECO:0000256" key="7">
    <source>
        <dbReference type="SAM" id="MobiDB-lite"/>
    </source>
</evidence>
<dbReference type="InterPro" id="IPR041588">
    <property type="entry name" value="Integrase_H2C2"/>
</dbReference>
<dbReference type="PROSITE" id="PS50994">
    <property type="entry name" value="INTEGRASE"/>
    <property type="match status" value="1"/>
</dbReference>